<organism evidence="7 10">
    <name type="scientific">Lingula anatina</name>
    <name type="common">Brachiopod</name>
    <name type="synonym">Lingula unguis</name>
    <dbReference type="NCBI Taxonomy" id="7574"/>
    <lineage>
        <taxon>Eukaryota</taxon>
        <taxon>Metazoa</taxon>
        <taxon>Spiralia</taxon>
        <taxon>Lophotrochozoa</taxon>
        <taxon>Brachiopoda</taxon>
        <taxon>Linguliformea</taxon>
        <taxon>Lingulata</taxon>
        <taxon>Lingulida</taxon>
        <taxon>Linguloidea</taxon>
        <taxon>Lingulidae</taxon>
        <taxon>Lingula</taxon>
    </lineage>
</organism>
<feature type="compositionally biased region" description="Polar residues" evidence="5">
    <location>
        <begin position="76"/>
        <end position="104"/>
    </location>
</feature>
<evidence type="ECO:0000256" key="5">
    <source>
        <dbReference type="SAM" id="MobiDB-lite"/>
    </source>
</evidence>
<feature type="region of interest" description="Disordered" evidence="5">
    <location>
        <begin position="1"/>
        <end position="44"/>
    </location>
</feature>
<dbReference type="RefSeq" id="XP_013388252.1">
    <property type="nucleotide sequence ID" value="XM_013532798.2"/>
</dbReference>
<evidence type="ECO:0000313" key="9">
    <source>
        <dbReference type="RefSeq" id="XP_013388253.1"/>
    </source>
</evidence>
<feature type="region of interest" description="Disordered" evidence="5">
    <location>
        <begin position="842"/>
        <end position="879"/>
    </location>
</feature>
<feature type="compositionally biased region" description="Polar residues" evidence="5">
    <location>
        <begin position="468"/>
        <end position="480"/>
    </location>
</feature>
<evidence type="ECO:0000259" key="6">
    <source>
        <dbReference type="PROSITE" id="PS50071"/>
    </source>
</evidence>
<feature type="region of interest" description="Disordered" evidence="5">
    <location>
        <begin position="401"/>
        <end position="443"/>
    </location>
</feature>
<evidence type="ECO:0000313" key="10">
    <source>
        <dbReference type="RefSeq" id="XP_013388254.1"/>
    </source>
</evidence>
<dbReference type="RefSeq" id="XP_013388256.1">
    <property type="nucleotide sequence ID" value="XM_013532802.2"/>
</dbReference>
<feature type="compositionally biased region" description="Low complexity" evidence="5">
    <location>
        <begin position="345"/>
        <end position="360"/>
    </location>
</feature>
<evidence type="ECO:0000313" key="13">
    <source>
        <dbReference type="RefSeq" id="XP_013388257.1"/>
    </source>
</evidence>
<sequence>MSEADSASNSSNPSPAEIKMADSGGSRTSPGESSPLEEENIKKEVMDRFVAADMQYRDAVASPSTSSVTTVYENILTPTTPASTQDPTEQHVQSPQPAGTQHMQTKQHHQRQRRSSNEFFGRNERIHNELLDEICSDMGIKDSMELDFADIEMDFIQDEFSFALGGDQMASSDIAPSTKQSNQGMGNIFGASSNQFSQSQSSSKGPFGTYGSTLRSACGQGQGHPNALSSCMQQQQQYSQQRQGIVPSNQNRGNQGGFPPPQYPVGTGAQSSPRPPSSCMGSSVKSEPFSPGKHSRSMDSIKTGVETQSDHGYSSCDLNSMSSRCSSAVTFSNHYGSMESLHTVSSRGHPGSSYSSGSSSCMENRSSCAHATAGSKSSLASQCSCESPTYHGSHQCRVHTPTRDQQMMPPPNLIPSQKAVPPPPYSATKMQPQQQNIPPMSPGGQVYNVMTSTPQSLSTSQFLDLPEKTSQPFVSGNPANQDPGYTGDVKPPGYAPQGGVYPGKHHHKMMPKSSRAEYTPYSTTPPPLAQPNSMYGQNGNGRRSSLSYDKMTFDGTLEFQIATGLAGKLGVPQGEQYPRGETQHPGMAGSTPYNIQQQKIKQNAKTVHWGAADTNTQQQSGYNMEQDMTGYQNRQNLACASNLNMASPAMQGQGHQMQAPYQQQQQQRHLNQVPPLIPAGQYNSNNSTVRAQGAGAVPPPPPPSQGYQHHHGPQGTGGMPHQGYHTPQGYPASQNGSGAVPQGYPAAPQSVAGNPQGYQASQVNVPQGYLGSQNGVGTQQGYHAGPQAGAGTLQGYPGSQGSGNSIQGYPGSQNGGVPAHMQQGLSVTIPEQFQSASFMGYRDSQNNNMEDQFSSPSFTSYRDSHRQGPPPPQQQHQMMGPHDMAAQQFPNLPHSTPAQHGFMQRIVNDKSSAFRSHPLFPLLRDLIIADMNFDNPTFPYQLISSLPVEFDRLLQNYIQRTPPSGQYQSNNAVDSVLMDALRYAHSSLIEKIQKRKEEDERLKKSRPLTAIEEFCNKFDQSVRDTMGKDKDGNPVCLPLVDSTQHGLEAAAHSGHLKKEMTEGATSSGVSNSGTTVRKHPVLPKEAVNIMLEWLREHQHKPYPTDEEKDMLVRKTRLTINQINYWFVNARRRILPKWNQQQQQKAAAAAAQAAAQAGTQENKHGAPPSATAANFQAQQAQKSS</sequence>
<dbReference type="InterPro" id="IPR009057">
    <property type="entry name" value="Homeodomain-like_sf"/>
</dbReference>
<feature type="compositionally biased region" description="Low complexity" evidence="5">
    <location>
        <begin position="1"/>
        <end position="16"/>
    </location>
</feature>
<feature type="region of interest" description="Disordered" evidence="5">
    <location>
        <begin position="341"/>
        <end position="360"/>
    </location>
</feature>
<feature type="domain" description="Homeobox" evidence="6">
    <location>
        <begin position="1073"/>
        <end position="1136"/>
    </location>
</feature>
<accession>A0A1S3HT74</accession>
<feature type="region of interest" description="Disordered" evidence="5">
    <location>
        <begin position="649"/>
        <end position="760"/>
    </location>
</feature>
<dbReference type="Pfam" id="PF05920">
    <property type="entry name" value="Homeobox_KN"/>
    <property type="match status" value="1"/>
</dbReference>
<feature type="compositionally biased region" description="Polar residues" evidence="5">
    <location>
        <begin position="751"/>
        <end position="760"/>
    </location>
</feature>
<feature type="compositionally biased region" description="Polar residues" evidence="5">
    <location>
        <begin position="681"/>
        <end position="690"/>
    </location>
</feature>
<dbReference type="PROSITE" id="PS50071">
    <property type="entry name" value="HOMEOBOX_2"/>
    <property type="match status" value="1"/>
</dbReference>
<keyword evidence="1 4" id="KW-0238">DNA-binding</keyword>
<feature type="DNA-binding region" description="Homeobox" evidence="4">
    <location>
        <begin position="1075"/>
        <end position="1137"/>
    </location>
</feature>
<dbReference type="SMART" id="SM00389">
    <property type="entry name" value="HOX"/>
    <property type="match status" value="1"/>
</dbReference>
<feature type="region of interest" description="Disordered" evidence="5">
    <location>
        <begin position="59"/>
        <end position="121"/>
    </location>
</feature>
<dbReference type="RefSeq" id="XP_013388254.1">
    <property type="nucleotide sequence ID" value="XM_013532800.2"/>
</dbReference>
<feature type="compositionally biased region" description="Polar residues" evidence="5">
    <location>
        <begin position="530"/>
        <end position="542"/>
    </location>
</feature>
<dbReference type="GO" id="GO:0005634">
    <property type="term" value="C:nucleus"/>
    <property type="evidence" value="ECO:0007669"/>
    <property type="project" value="UniProtKB-SubCell"/>
</dbReference>
<dbReference type="GeneID" id="106157218"/>
<feature type="region of interest" description="Disordered" evidence="5">
    <location>
        <begin position="468"/>
        <end position="542"/>
    </location>
</feature>
<dbReference type="GO" id="GO:0003677">
    <property type="term" value="F:DNA binding"/>
    <property type="evidence" value="ECO:0007669"/>
    <property type="project" value="UniProtKB-UniRule"/>
</dbReference>
<dbReference type="Proteomes" id="UP000085678">
    <property type="component" value="Unplaced"/>
</dbReference>
<evidence type="ECO:0000313" key="11">
    <source>
        <dbReference type="RefSeq" id="XP_013388255.1"/>
    </source>
</evidence>
<feature type="compositionally biased region" description="Basic residues" evidence="5">
    <location>
        <begin position="105"/>
        <end position="114"/>
    </location>
</feature>
<feature type="region of interest" description="Disordered" evidence="5">
    <location>
        <begin position="1148"/>
        <end position="1183"/>
    </location>
</feature>
<name>A0A1S3HT74_LINAN</name>
<gene>
    <name evidence="8 9 10 11 12 13" type="primary">LOC106157218</name>
</gene>
<evidence type="ECO:0000313" key="7">
    <source>
        <dbReference type="Proteomes" id="UP000085678"/>
    </source>
</evidence>
<dbReference type="STRING" id="7574.A0A1S3HT74"/>
<evidence type="ECO:0000256" key="3">
    <source>
        <dbReference type="ARBA" id="ARBA00023242"/>
    </source>
</evidence>
<proteinExistence type="predicted"/>
<feature type="region of interest" description="Disordered" evidence="5">
    <location>
        <begin position="774"/>
        <end position="817"/>
    </location>
</feature>
<keyword evidence="3 4" id="KW-0539">Nucleus</keyword>
<dbReference type="AlphaFoldDB" id="A0A1S3HT74"/>
<reference evidence="8 9" key="1">
    <citation type="submission" date="2025-04" db="UniProtKB">
        <authorList>
            <consortium name="RefSeq"/>
        </authorList>
    </citation>
    <scope>IDENTIFICATION</scope>
    <source>
        <tissue evidence="8 9">Gonads</tissue>
    </source>
</reference>
<dbReference type="GO" id="GO:0006355">
    <property type="term" value="P:regulation of DNA-templated transcription"/>
    <property type="evidence" value="ECO:0007669"/>
    <property type="project" value="InterPro"/>
</dbReference>
<feature type="region of interest" description="Disordered" evidence="5">
    <location>
        <begin position="173"/>
        <end position="299"/>
    </location>
</feature>
<evidence type="ECO:0000256" key="4">
    <source>
        <dbReference type="PROSITE-ProRule" id="PRU00108"/>
    </source>
</evidence>
<comment type="subcellular location">
    <subcellularLocation>
        <location evidence="4">Nucleus</location>
    </subcellularLocation>
</comment>
<dbReference type="InterPro" id="IPR001356">
    <property type="entry name" value="HD"/>
</dbReference>
<feature type="compositionally biased region" description="Low complexity" evidence="5">
    <location>
        <begin position="59"/>
        <end position="71"/>
    </location>
</feature>
<dbReference type="KEGG" id="lak:106157218"/>
<keyword evidence="2 4" id="KW-0371">Homeobox</keyword>
<dbReference type="RefSeq" id="XP_013388253.1">
    <property type="nucleotide sequence ID" value="XM_013532799.2"/>
</dbReference>
<evidence type="ECO:0000256" key="1">
    <source>
        <dbReference type="ARBA" id="ARBA00023125"/>
    </source>
</evidence>
<feature type="compositionally biased region" description="Polar residues" evidence="5">
    <location>
        <begin position="173"/>
        <end position="185"/>
    </location>
</feature>
<dbReference type="RefSeq" id="XP_013388255.1">
    <property type="nucleotide sequence ID" value="XM_013532801.2"/>
</dbReference>
<dbReference type="CDD" id="cd00086">
    <property type="entry name" value="homeodomain"/>
    <property type="match status" value="1"/>
</dbReference>
<feature type="compositionally biased region" description="Polar residues" evidence="5">
    <location>
        <begin position="842"/>
        <end position="861"/>
    </location>
</feature>
<feature type="compositionally biased region" description="Low complexity" evidence="5">
    <location>
        <begin position="233"/>
        <end position="243"/>
    </location>
</feature>
<evidence type="ECO:0000256" key="2">
    <source>
        <dbReference type="ARBA" id="ARBA00023155"/>
    </source>
</evidence>
<dbReference type="InterPro" id="IPR008422">
    <property type="entry name" value="KN_HD"/>
</dbReference>
<dbReference type="InterPro" id="IPR050224">
    <property type="entry name" value="TALE_homeobox"/>
</dbReference>
<protein>
    <submittedName>
        <fullName evidence="8 9">Hornerin isoform X1</fullName>
    </submittedName>
</protein>
<feature type="compositionally biased region" description="Polar residues" evidence="5">
    <location>
        <begin position="797"/>
        <end position="812"/>
    </location>
</feature>
<feature type="compositionally biased region" description="Low complexity" evidence="5">
    <location>
        <begin position="192"/>
        <end position="203"/>
    </location>
</feature>
<keyword evidence="7" id="KW-1185">Reference proteome</keyword>
<dbReference type="RefSeq" id="XP_013388257.1">
    <property type="nucleotide sequence ID" value="XM_013532803.2"/>
</dbReference>
<feature type="compositionally biased region" description="Polar residues" evidence="5">
    <location>
        <begin position="428"/>
        <end position="438"/>
    </location>
</feature>
<dbReference type="OrthoDB" id="10056939at2759"/>
<dbReference type="SUPFAM" id="SSF46689">
    <property type="entry name" value="Homeodomain-like"/>
    <property type="match status" value="1"/>
</dbReference>
<dbReference type="PANTHER" id="PTHR11850">
    <property type="entry name" value="HOMEOBOX PROTEIN TRANSCRIPTION FACTORS"/>
    <property type="match status" value="1"/>
</dbReference>
<dbReference type="Gene3D" id="1.10.10.60">
    <property type="entry name" value="Homeodomain-like"/>
    <property type="match status" value="1"/>
</dbReference>
<evidence type="ECO:0000313" key="8">
    <source>
        <dbReference type="RefSeq" id="XP_013388252.1"/>
    </source>
</evidence>
<feature type="compositionally biased region" description="Low complexity" evidence="5">
    <location>
        <begin position="1169"/>
        <end position="1183"/>
    </location>
</feature>
<feature type="compositionally biased region" description="Low complexity" evidence="5">
    <location>
        <begin position="651"/>
        <end position="672"/>
    </location>
</feature>
<evidence type="ECO:0000313" key="12">
    <source>
        <dbReference type="RefSeq" id="XP_013388256.1"/>
    </source>
</evidence>